<dbReference type="Proteomes" id="UP000032545">
    <property type="component" value="Unassembled WGS sequence"/>
</dbReference>
<evidence type="ECO:0000313" key="4">
    <source>
        <dbReference type="EMBL" id="KJE22072.1"/>
    </source>
</evidence>
<feature type="transmembrane region" description="Helical" evidence="2">
    <location>
        <begin position="23"/>
        <end position="43"/>
    </location>
</feature>
<dbReference type="InterPro" id="IPR050515">
    <property type="entry name" value="Beta-lactam/transpept"/>
</dbReference>
<dbReference type="PANTHER" id="PTHR30627">
    <property type="entry name" value="PEPTIDOGLYCAN D,D-TRANSPEPTIDASE"/>
    <property type="match status" value="1"/>
</dbReference>
<organism evidence="4 5">
    <name type="scientific">Frankia torreyi</name>
    <dbReference type="NCBI Taxonomy" id="1856"/>
    <lineage>
        <taxon>Bacteria</taxon>
        <taxon>Bacillati</taxon>
        <taxon>Actinomycetota</taxon>
        <taxon>Actinomycetes</taxon>
        <taxon>Frankiales</taxon>
        <taxon>Frankiaceae</taxon>
        <taxon>Frankia</taxon>
    </lineage>
</organism>
<dbReference type="Gene3D" id="3.40.710.10">
    <property type="entry name" value="DD-peptidase/beta-lactamase superfamily"/>
    <property type="match status" value="1"/>
</dbReference>
<gene>
    <name evidence="4" type="ORF">FF36_03664</name>
</gene>
<dbReference type="SUPFAM" id="SSF56601">
    <property type="entry name" value="beta-lactamase/transpeptidase-like"/>
    <property type="match status" value="1"/>
</dbReference>
<evidence type="ECO:0000256" key="1">
    <source>
        <dbReference type="SAM" id="MobiDB-lite"/>
    </source>
</evidence>
<dbReference type="GO" id="GO:0071972">
    <property type="term" value="F:peptidoglycan L,D-transpeptidase activity"/>
    <property type="evidence" value="ECO:0007669"/>
    <property type="project" value="TreeGrafter"/>
</dbReference>
<accession>A0A0D8BF62</accession>
<dbReference type="AlphaFoldDB" id="A0A0D8BF62"/>
<dbReference type="Pfam" id="PF00905">
    <property type="entry name" value="Transpeptidase"/>
    <property type="match status" value="1"/>
</dbReference>
<sequence>MPLTPSGFTASTSRRRGRGRRRAIIAAVVVVVLAAGSGVGYVLKNRSDARAADHRAQAAAAAYLAAWRTLTTTGGTATSTPAGAAPPASAAPASAAPGGGSGAAATPAAAGAGATGSAAASGRDGAGRAAVSAVTVPGSIDVAALLTTMADVRDRLLVTGATFTPGSIDRNGKAARAPYAARLDLSGLPAPLEYAGVLNLVDTGRGWKVRAEPASVHPALRPGLHLDRTASTGHRGDLLAAGGQPLRDSGDLAGNLVGRTDPLSGLQRVYDDRLRAQGGAVVVRDARGATVQTLHTYPMTDGESVRTTLDLRVQQAAETALATAARPTAAMVAIDTRTGGVLALANHPPSGASRAVRGKYPPGSTFKIVTATAALMNGKAANTPLDCTQTVSVGGRTFQNAESEQFGPIPLRTAFAKSCNTAFIRLEESLPSDALEKAAQLYGFDGQAPLDIASVGGSFPTPRDSVESASASIGQARIEVSPLQMASVAAAVASGTWRQPFVAGQPARSNAIPPAVLPPLRDFMRAVVTEGTAASVPMPGEVYGKTGTAEYADGDPPPTHAWFVGYRGDVAFAVVVEDGGFGAETAAPVAARFLTALDGGAVAAPGSGGR</sequence>
<keyword evidence="2" id="KW-1133">Transmembrane helix</keyword>
<feature type="compositionally biased region" description="Low complexity" evidence="1">
    <location>
        <begin position="77"/>
        <end position="96"/>
    </location>
</feature>
<keyword evidence="2" id="KW-0472">Membrane</keyword>
<protein>
    <submittedName>
        <fullName evidence="4">Penicillin binding protein (Transpeptidase)</fullName>
    </submittedName>
</protein>
<feature type="region of interest" description="Disordered" evidence="1">
    <location>
        <begin position="77"/>
        <end position="108"/>
    </location>
</feature>
<reference evidence="5" key="1">
    <citation type="submission" date="2015-02" db="EMBL/GenBank/DDBJ databases">
        <title>Draft Genome of Frankia sp. CpI1-S.</title>
        <authorList>
            <person name="Oshone R.T."/>
            <person name="Ngom M."/>
            <person name="Ghodhbane-Gtari F."/>
            <person name="Gtari M."/>
            <person name="Morris K."/>
            <person name="Thomas K."/>
            <person name="Sen A."/>
            <person name="Tisa L.S."/>
        </authorList>
    </citation>
    <scope>NUCLEOTIDE SEQUENCE [LARGE SCALE GENOMIC DNA]</scope>
    <source>
        <strain evidence="5">CpI1-S</strain>
    </source>
</reference>
<proteinExistence type="predicted"/>
<comment type="caution">
    <text evidence="4">The sequence shown here is derived from an EMBL/GenBank/DDBJ whole genome shotgun (WGS) entry which is preliminary data.</text>
</comment>
<keyword evidence="2" id="KW-0812">Transmembrane</keyword>
<dbReference type="EMBL" id="JYFN01000028">
    <property type="protein sequence ID" value="KJE22072.1"/>
    <property type="molecule type" value="Genomic_DNA"/>
</dbReference>
<reference evidence="4 5" key="2">
    <citation type="journal article" date="2016" name="Genome Announc.">
        <title>Permanent Draft Genome Sequences for Two Variants of Frankia sp. Strain CpI1, the First Frankia Strain Isolated from Root Nodules of Comptonia peregrina.</title>
        <authorList>
            <person name="Oshone R."/>
            <person name="Hurst S.G.IV."/>
            <person name="Abebe-Akele F."/>
            <person name="Simpson S."/>
            <person name="Morris K."/>
            <person name="Thomas W.K."/>
            <person name="Tisa L.S."/>
        </authorList>
    </citation>
    <scope>NUCLEOTIDE SEQUENCE [LARGE SCALE GENOMIC DNA]</scope>
    <source>
        <strain evidence="5">CpI1-S</strain>
    </source>
</reference>
<name>A0A0D8BF62_9ACTN</name>
<dbReference type="InterPro" id="IPR012338">
    <property type="entry name" value="Beta-lactam/transpept-like"/>
</dbReference>
<evidence type="ECO:0000313" key="5">
    <source>
        <dbReference type="Proteomes" id="UP000032545"/>
    </source>
</evidence>
<dbReference type="RefSeq" id="WP_044886232.1">
    <property type="nucleotide sequence ID" value="NZ_JYFN01000028.1"/>
</dbReference>
<dbReference type="OrthoDB" id="9766847at2"/>
<dbReference type="GO" id="GO:0008658">
    <property type="term" value="F:penicillin binding"/>
    <property type="evidence" value="ECO:0007669"/>
    <property type="project" value="InterPro"/>
</dbReference>
<keyword evidence="5" id="KW-1185">Reference proteome</keyword>
<dbReference type="GO" id="GO:0071555">
    <property type="term" value="P:cell wall organization"/>
    <property type="evidence" value="ECO:0007669"/>
    <property type="project" value="TreeGrafter"/>
</dbReference>
<evidence type="ECO:0000256" key="2">
    <source>
        <dbReference type="SAM" id="Phobius"/>
    </source>
</evidence>
<dbReference type="GO" id="GO:0005886">
    <property type="term" value="C:plasma membrane"/>
    <property type="evidence" value="ECO:0007669"/>
    <property type="project" value="TreeGrafter"/>
</dbReference>
<dbReference type="PANTHER" id="PTHR30627:SF24">
    <property type="entry name" value="PENICILLIN-BINDING PROTEIN 4B"/>
    <property type="match status" value="1"/>
</dbReference>
<dbReference type="InterPro" id="IPR001460">
    <property type="entry name" value="PCN-bd_Tpept"/>
</dbReference>
<feature type="domain" description="Penicillin-binding protein transpeptidase" evidence="3">
    <location>
        <begin position="330"/>
        <end position="594"/>
    </location>
</feature>
<evidence type="ECO:0000259" key="3">
    <source>
        <dbReference type="Pfam" id="PF00905"/>
    </source>
</evidence>
<dbReference type="PATRIC" id="fig|1502723.3.peg.3118"/>